<name>A0A3G1L027_FORW1</name>
<dbReference type="Gene3D" id="1.10.287.950">
    <property type="entry name" value="Methyl-accepting chemotaxis protein"/>
    <property type="match status" value="1"/>
</dbReference>
<reference evidence="5 6" key="1">
    <citation type="submission" date="2016-10" db="EMBL/GenBank/DDBJ databases">
        <title>Complete Genome Sequence of Peptococcaceae strain DCMF.</title>
        <authorList>
            <person name="Edwards R.J."/>
            <person name="Holland S.I."/>
            <person name="Deshpande N.P."/>
            <person name="Wong Y.K."/>
            <person name="Ertan H."/>
            <person name="Manefield M."/>
            <person name="Russell T.L."/>
            <person name="Lee M.J."/>
        </authorList>
    </citation>
    <scope>NUCLEOTIDE SEQUENCE [LARGE SCALE GENOMIC DNA]</scope>
    <source>
        <strain evidence="5 6">DCMF</strain>
    </source>
</reference>
<dbReference type="InterPro" id="IPR051310">
    <property type="entry name" value="MCP_chemotaxis"/>
</dbReference>
<dbReference type="InterPro" id="IPR004089">
    <property type="entry name" value="MCPsignal_dom"/>
</dbReference>
<organism evidence="5 6">
    <name type="scientific">Formimonas warabiya</name>
    <dbReference type="NCBI Taxonomy" id="1761012"/>
    <lineage>
        <taxon>Bacteria</taxon>
        <taxon>Bacillati</taxon>
        <taxon>Bacillota</taxon>
        <taxon>Clostridia</taxon>
        <taxon>Eubacteriales</taxon>
        <taxon>Peptococcaceae</taxon>
        <taxon>Candidatus Formimonas</taxon>
    </lineage>
</organism>
<evidence type="ECO:0000256" key="2">
    <source>
        <dbReference type="ARBA" id="ARBA00029447"/>
    </source>
</evidence>
<evidence type="ECO:0000259" key="4">
    <source>
        <dbReference type="PROSITE" id="PS50111"/>
    </source>
</evidence>
<keyword evidence="1" id="KW-0145">Chemotaxis</keyword>
<keyword evidence="3" id="KW-0807">Transducer</keyword>
<dbReference type="PROSITE" id="PS50111">
    <property type="entry name" value="CHEMOTAXIS_TRANSDUC_2"/>
    <property type="match status" value="1"/>
</dbReference>
<dbReference type="SUPFAM" id="SSF58104">
    <property type="entry name" value="Methyl-accepting chemotaxis protein (MCP) signaling domain"/>
    <property type="match status" value="1"/>
</dbReference>
<keyword evidence="6" id="KW-1185">Reference proteome</keyword>
<sequence length="290" mass="31873">MGENRKICKTLEHFLTVAPYINRLTIDDMGIFICDTEQVIWEVAPKTFKFPQASYLGDNPDNGWVVYEAMQQRRRLTREVGGEVYGVAYVAVGMPIFEDEKVVGGISIYQSVGRKEKLFEIVKSLDQTIKTFDTTIQQIAAEAEELSATGEELGSISQETTSQVGETDEIIEVIRKIADQTNLIGLNAAIEAARVGEHGRGFAVVAEEVRKLAQSSSVSTKNIRQTLDKIKGAVAQINAAIKEVTTVANHQAVVLTEITPAVDELTQLAETIVSMAKDLTTDIYTLYPGE</sequence>
<feature type="domain" description="Methyl-accepting transducer" evidence="4">
    <location>
        <begin position="135"/>
        <end position="290"/>
    </location>
</feature>
<dbReference type="PANTHER" id="PTHR43531">
    <property type="entry name" value="PROTEIN ICFG"/>
    <property type="match status" value="1"/>
</dbReference>
<protein>
    <submittedName>
        <fullName evidence="5">Chemotaxis protein</fullName>
    </submittedName>
</protein>
<dbReference type="PANTHER" id="PTHR43531:SF11">
    <property type="entry name" value="METHYL-ACCEPTING CHEMOTAXIS PROTEIN 3"/>
    <property type="match status" value="1"/>
</dbReference>
<dbReference type="Proteomes" id="UP000323521">
    <property type="component" value="Chromosome"/>
</dbReference>
<dbReference type="GO" id="GO:0006935">
    <property type="term" value="P:chemotaxis"/>
    <property type="evidence" value="ECO:0007669"/>
    <property type="project" value="UniProtKB-KW"/>
</dbReference>
<evidence type="ECO:0000256" key="1">
    <source>
        <dbReference type="ARBA" id="ARBA00022500"/>
    </source>
</evidence>
<gene>
    <name evidence="5" type="ORF">DCMF_28295</name>
</gene>
<dbReference type="Pfam" id="PF00015">
    <property type="entry name" value="MCPsignal"/>
    <property type="match status" value="1"/>
</dbReference>
<dbReference type="GO" id="GO:0005886">
    <property type="term" value="C:plasma membrane"/>
    <property type="evidence" value="ECO:0007669"/>
    <property type="project" value="TreeGrafter"/>
</dbReference>
<dbReference type="KEGG" id="fwa:DCMF_28295"/>
<evidence type="ECO:0000256" key="3">
    <source>
        <dbReference type="PROSITE-ProRule" id="PRU00284"/>
    </source>
</evidence>
<evidence type="ECO:0000313" key="6">
    <source>
        <dbReference type="Proteomes" id="UP000323521"/>
    </source>
</evidence>
<proteinExistence type="inferred from homology"/>
<dbReference type="GO" id="GO:0004888">
    <property type="term" value="F:transmembrane signaling receptor activity"/>
    <property type="evidence" value="ECO:0007669"/>
    <property type="project" value="TreeGrafter"/>
</dbReference>
<dbReference type="AlphaFoldDB" id="A0A3G1L027"/>
<comment type="similarity">
    <text evidence="2">Belongs to the methyl-accepting chemotaxis (MCP) protein family.</text>
</comment>
<dbReference type="GO" id="GO:0007165">
    <property type="term" value="P:signal transduction"/>
    <property type="evidence" value="ECO:0007669"/>
    <property type="project" value="UniProtKB-KW"/>
</dbReference>
<evidence type="ECO:0000313" key="5">
    <source>
        <dbReference type="EMBL" id="ATW28133.1"/>
    </source>
</evidence>
<accession>A0A3G1L027</accession>
<dbReference type="SMART" id="SM00283">
    <property type="entry name" value="MA"/>
    <property type="match status" value="1"/>
</dbReference>
<dbReference type="RefSeq" id="WP_269467154.1">
    <property type="nucleotide sequence ID" value="NZ_CP017634.1"/>
</dbReference>
<dbReference type="EMBL" id="CP017634">
    <property type="protein sequence ID" value="ATW28133.1"/>
    <property type="molecule type" value="Genomic_DNA"/>
</dbReference>